<dbReference type="GO" id="GO:0005886">
    <property type="term" value="C:plasma membrane"/>
    <property type="evidence" value="ECO:0007669"/>
    <property type="project" value="UniProtKB-SubCell"/>
</dbReference>
<dbReference type="AlphaFoldDB" id="A0AAU7V6Q5"/>
<comment type="function">
    <text evidence="5">NDH-1 shuttles electrons from NADH, via FMN and iron-sulfur (Fe-S) centers, to quinones in the respiratory chain. The immediate electron acceptor for the enzyme in this species is believed to be a menaquinone. Couples the redox reaction to proton translocation (for every two electrons transferred, four hydrogen ions are translocated across the cytoplasmic membrane), and thus conserves the redox energy in a proton gradient.</text>
</comment>
<evidence type="ECO:0000256" key="1">
    <source>
        <dbReference type="ARBA" id="ARBA00004127"/>
    </source>
</evidence>
<feature type="transmembrane region" description="Helical" evidence="5">
    <location>
        <begin position="443"/>
        <end position="465"/>
    </location>
</feature>
<reference evidence="8" key="1">
    <citation type="submission" date="2023-11" db="EMBL/GenBank/DDBJ databases">
        <title>Scrofimicrobium hongkongense sp. nov., isolated from a patient with peritonitis.</title>
        <authorList>
            <person name="Lao H.Y."/>
            <person name="Wong A.Y.P."/>
            <person name="Ng T.L."/>
            <person name="Wong R.Y.L."/>
            <person name="Yau M.C.Y."/>
            <person name="Lam J.Y.W."/>
            <person name="Siu G.K.H."/>
        </authorList>
    </citation>
    <scope>NUCLEOTIDE SEQUENCE</scope>
    <source>
        <strain evidence="8">R131</strain>
    </source>
</reference>
<comment type="subunit">
    <text evidence="5">NDH-1 is composed of 14 different subunits. Subunits NuoA, H, J, K, L, M, N constitute the membrane sector of the complex.</text>
</comment>
<keyword evidence="5" id="KW-1278">Translocase</keyword>
<name>A0AAU7V6Q5_9ACTO</name>
<feature type="transmembrane region" description="Helical" evidence="5">
    <location>
        <begin position="273"/>
        <end position="294"/>
    </location>
</feature>
<feature type="transmembrane region" description="Helical" evidence="5">
    <location>
        <begin position="190"/>
        <end position="216"/>
    </location>
</feature>
<dbReference type="GO" id="GO:0008137">
    <property type="term" value="F:NADH dehydrogenase (ubiquinone) activity"/>
    <property type="evidence" value="ECO:0007669"/>
    <property type="project" value="InterPro"/>
</dbReference>
<evidence type="ECO:0000256" key="6">
    <source>
        <dbReference type="RuleBase" id="RU000320"/>
    </source>
</evidence>
<dbReference type="InterPro" id="IPR001750">
    <property type="entry name" value="ND/Mrp_TM"/>
</dbReference>
<keyword evidence="5" id="KW-0813">Transport</keyword>
<keyword evidence="5" id="KW-0520">NAD</keyword>
<keyword evidence="4 5" id="KW-0472">Membrane</keyword>
<dbReference type="EMBL" id="CP138335">
    <property type="protein sequence ID" value="XBW07765.1"/>
    <property type="molecule type" value="Genomic_DNA"/>
</dbReference>
<evidence type="ECO:0000256" key="5">
    <source>
        <dbReference type="HAMAP-Rule" id="MF_00445"/>
    </source>
</evidence>
<gene>
    <name evidence="5 8" type="primary">nuoN</name>
    <name evidence="8" type="ORF">SAC06_08980</name>
</gene>
<feature type="transmembrane region" description="Helical" evidence="5">
    <location>
        <begin position="306"/>
        <end position="325"/>
    </location>
</feature>
<evidence type="ECO:0000259" key="7">
    <source>
        <dbReference type="Pfam" id="PF00361"/>
    </source>
</evidence>
<dbReference type="HAMAP" id="MF_00445">
    <property type="entry name" value="NDH1_NuoN_1"/>
    <property type="match status" value="1"/>
</dbReference>
<keyword evidence="2 5" id="KW-0812">Transmembrane</keyword>
<evidence type="ECO:0000256" key="3">
    <source>
        <dbReference type="ARBA" id="ARBA00022989"/>
    </source>
</evidence>
<keyword evidence="3 5" id="KW-1133">Transmembrane helix</keyword>
<dbReference type="KEGG" id="sapp:SAC06_08980"/>
<proteinExistence type="inferred from homology"/>
<dbReference type="EC" id="7.1.1.-" evidence="5"/>
<feature type="transmembrane region" description="Helical" evidence="5">
    <location>
        <begin position="138"/>
        <end position="155"/>
    </location>
</feature>
<feature type="transmembrane region" description="Helical" evidence="5">
    <location>
        <begin position="410"/>
        <end position="431"/>
    </location>
</feature>
<feature type="transmembrane region" description="Helical" evidence="5">
    <location>
        <begin position="13"/>
        <end position="32"/>
    </location>
</feature>
<feature type="transmembrane region" description="Helical" evidence="5">
    <location>
        <begin position="84"/>
        <end position="102"/>
    </location>
</feature>
<feature type="transmembrane region" description="Helical" evidence="5">
    <location>
        <begin position="332"/>
        <end position="353"/>
    </location>
</feature>
<evidence type="ECO:0000256" key="4">
    <source>
        <dbReference type="ARBA" id="ARBA00023136"/>
    </source>
</evidence>
<feature type="transmembrane region" description="Helical" evidence="5">
    <location>
        <begin position="486"/>
        <end position="504"/>
    </location>
</feature>
<dbReference type="GO" id="GO:0012505">
    <property type="term" value="C:endomembrane system"/>
    <property type="evidence" value="ECO:0007669"/>
    <property type="project" value="UniProtKB-SubCell"/>
</dbReference>
<accession>A0AAU7V6Q5</accession>
<dbReference type="GO" id="GO:0048038">
    <property type="term" value="F:quinone binding"/>
    <property type="evidence" value="ECO:0007669"/>
    <property type="project" value="UniProtKB-KW"/>
</dbReference>
<dbReference type="NCBIfam" id="TIGR01770">
    <property type="entry name" value="NDH_I_N"/>
    <property type="match status" value="1"/>
</dbReference>
<protein>
    <recommendedName>
        <fullName evidence="5">NADH-quinone oxidoreductase subunit N</fullName>
        <ecNumber evidence="5">7.1.1.-</ecNumber>
    </recommendedName>
    <alternativeName>
        <fullName evidence="5">NADH dehydrogenase I subunit N</fullName>
    </alternativeName>
    <alternativeName>
        <fullName evidence="5">NDH-1 subunit N</fullName>
    </alternativeName>
</protein>
<dbReference type="PRINTS" id="PR00173">
    <property type="entry name" value="EDTRNSPORT"/>
</dbReference>
<dbReference type="NCBIfam" id="NF004441">
    <property type="entry name" value="PRK05777.1-4"/>
    <property type="match status" value="1"/>
</dbReference>
<dbReference type="PANTHER" id="PTHR22773">
    <property type="entry name" value="NADH DEHYDROGENASE"/>
    <property type="match status" value="1"/>
</dbReference>
<dbReference type="RefSeq" id="WP_350257967.1">
    <property type="nucleotide sequence ID" value="NZ_CP138335.1"/>
</dbReference>
<dbReference type="GO" id="GO:0042773">
    <property type="term" value="P:ATP synthesis coupled electron transport"/>
    <property type="evidence" value="ECO:0007669"/>
    <property type="project" value="InterPro"/>
</dbReference>
<feature type="transmembrane region" description="Helical" evidence="5">
    <location>
        <begin position="236"/>
        <end position="261"/>
    </location>
</feature>
<keyword evidence="5" id="KW-0874">Quinone</keyword>
<keyword evidence="5" id="KW-1003">Cell membrane</keyword>
<evidence type="ECO:0000313" key="8">
    <source>
        <dbReference type="EMBL" id="XBW07765.1"/>
    </source>
</evidence>
<feature type="transmembrane region" description="Helical" evidence="5">
    <location>
        <begin position="359"/>
        <end position="380"/>
    </location>
</feature>
<evidence type="ECO:0000256" key="2">
    <source>
        <dbReference type="ARBA" id="ARBA00022692"/>
    </source>
</evidence>
<comment type="similarity">
    <text evidence="5">Belongs to the complex I subunit 2 family.</text>
</comment>
<feature type="domain" description="NADH:quinone oxidoreductase/Mrp antiporter transmembrane" evidence="7">
    <location>
        <begin position="156"/>
        <end position="456"/>
    </location>
</feature>
<comment type="subcellular location">
    <subcellularLocation>
        <location evidence="5">Cell membrane</location>
        <topology evidence="5">Multi-pass membrane protein</topology>
    </subcellularLocation>
    <subcellularLocation>
        <location evidence="1">Endomembrane system</location>
        <topology evidence="1">Multi-pass membrane protein</topology>
    </subcellularLocation>
    <subcellularLocation>
        <location evidence="6">Membrane</location>
        <topology evidence="6">Multi-pass membrane protein</topology>
    </subcellularLocation>
</comment>
<dbReference type="GO" id="GO:0050136">
    <property type="term" value="F:NADH dehydrogenase (quinone) (non-electrogenic) activity"/>
    <property type="evidence" value="ECO:0007669"/>
    <property type="project" value="UniProtKB-UniRule"/>
</dbReference>
<organism evidence="8">
    <name type="scientific">Scrofimicrobium appendicitidis</name>
    <dbReference type="NCBI Taxonomy" id="3079930"/>
    <lineage>
        <taxon>Bacteria</taxon>
        <taxon>Bacillati</taxon>
        <taxon>Actinomycetota</taxon>
        <taxon>Actinomycetes</taxon>
        <taxon>Actinomycetales</taxon>
        <taxon>Actinomycetaceae</taxon>
        <taxon>Scrofimicrobium</taxon>
    </lineage>
</organism>
<dbReference type="InterPro" id="IPR010096">
    <property type="entry name" value="NADH-Q_OxRdtase_suN/2"/>
</dbReference>
<comment type="catalytic activity">
    <reaction evidence="5">
        <text>a quinone + NADH + 5 H(+)(in) = a quinol + NAD(+) + 4 H(+)(out)</text>
        <dbReference type="Rhea" id="RHEA:57888"/>
        <dbReference type="ChEBI" id="CHEBI:15378"/>
        <dbReference type="ChEBI" id="CHEBI:24646"/>
        <dbReference type="ChEBI" id="CHEBI:57540"/>
        <dbReference type="ChEBI" id="CHEBI:57945"/>
        <dbReference type="ChEBI" id="CHEBI:132124"/>
    </reaction>
</comment>
<keyword evidence="8" id="KW-0560">Oxidoreductase</keyword>
<dbReference type="Pfam" id="PF00361">
    <property type="entry name" value="Proton_antipo_M"/>
    <property type="match status" value="1"/>
</dbReference>
<feature type="transmembrane region" description="Helical" evidence="5">
    <location>
        <begin position="44"/>
        <end position="64"/>
    </location>
</feature>
<sequence>MNLQNFTAPAIDWMILLPVVVVLGGAVVGVLIEAFAPRRSRRRVNVVWTVLVLIAGLVTAALQWKGAVAGSSQTGQYISDPWSVGLQVILLLVALLAMLVMADRTELGDGDFAAQPADRPGSGEEALSIAKKYQRSEIFPLLLFSVGGMMVFPATESLLTMFVALEVMSLPLYILAATSRRRRGQSHEAAMKYFILGAFASGFFLMGAALLFGYSGGSLDFSQIAAGIPAFNNMEWLLVVGVFMVMVGLLFKVAAVPFHAWTPDVYTGAPTSITGFMAAGVKIAAFGAMVRFYQIVVGPLQWDFRMLFAVIAALTILVGTVGGLVQKDIKRLLAYSSIAHAGFLLIGVISLVKGSAGSIAFYLLAYAVATIGAFGVVTVVRVKDADGNIGGQATNLRLWKGLGKRSPMTALAMLVFLLSFAGIPLTSGFVGKFVVFANGISGGLGWLVGIALVASAATAVFYFRVISYMFLQEPEEGTTVVSSEGLSAAAIAIAAVLTVLLGVVPGPILDVLSQIVIALP</sequence>